<feature type="signal peptide" evidence="1">
    <location>
        <begin position="1"/>
        <end position="23"/>
    </location>
</feature>
<dbReference type="NCBIfam" id="TIGR02122">
    <property type="entry name" value="TRAP_TAXI"/>
    <property type="match status" value="1"/>
</dbReference>
<dbReference type="AlphaFoldDB" id="A0A2N7S491"/>
<accession>A0A2N7S491</accession>
<dbReference type="InterPro" id="IPR006311">
    <property type="entry name" value="TAT_signal"/>
</dbReference>
<dbReference type="PROSITE" id="PS51318">
    <property type="entry name" value="TAT"/>
    <property type="match status" value="1"/>
</dbReference>
<evidence type="ECO:0000313" key="2">
    <source>
        <dbReference type="EMBL" id="PMQ20968.1"/>
    </source>
</evidence>
<dbReference type="PANTHER" id="PTHR42941:SF1">
    <property type="entry name" value="SLL1037 PROTEIN"/>
    <property type="match status" value="1"/>
</dbReference>
<evidence type="ECO:0000313" key="3">
    <source>
        <dbReference type="Proteomes" id="UP000235739"/>
    </source>
</evidence>
<gene>
    <name evidence="2" type="ORF">CIK84_05110</name>
</gene>
<evidence type="ECO:0000256" key="1">
    <source>
        <dbReference type="SAM" id="SignalP"/>
    </source>
</evidence>
<dbReference type="PANTHER" id="PTHR42941">
    <property type="entry name" value="SLL1037 PROTEIN"/>
    <property type="match status" value="1"/>
</dbReference>
<reference evidence="2 3" key="1">
    <citation type="journal article" date="2017" name="Elife">
        <title>Extensive horizontal gene transfer in cheese-associated bacteria.</title>
        <authorList>
            <person name="Bonham K.S."/>
            <person name="Wolfe B.E."/>
            <person name="Dutton R.J."/>
        </authorList>
    </citation>
    <scope>NUCLEOTIDE SEQUENCE [LARGE SCALE GENOMIC DNA]</scope>
    <source>
        <strain evidence="2 3">JB182</strain>
    </source>
</reference>
<dbReference type="EMBL" id="PNQX01000001">
    <property type="protein sequence ID" value="PMQ20968.1"/>
    <property type="molecule type" value="Genomic_DNA"/>
</dbReference>
<feature type="chain" id="PRO_5039649056" evidence="1">
    <location>
        <begin position="24"/>
        <end position="324"/>
    </location>
</feature>
<dbReference type="Pfam" id="PF16868">
    <property type="entry name" value="NMT1_3"/>
    <property type="match status" value="1"/>
</dbReference>
<dbReference type="Proteomes" id="UP000235739">
    <property type="component" value="Unassembled WGS sequence"/>
</dbReference>
<proteinExistence type="predicted"/>
<dbReference type="SUPFAM" id="SSF53850">
    <property type="entry name" value="Periplasmic binding protein-like II"/>
    <property type="match status" value="1"/>
</dbReference>
<sequence>MIRESGISRRNLLKYLLALPAVAALPALSSCNQMAQASQLNIASGEDGGMYYQFASLLSKALVENAVAEQSQALNTQASAQNLSMLAGNKAELALALADTVDQYRKSNQQKTDVMALGRVYQNYFHCILRPDSGIKSLQDLAGRTIGTGAPGSGTWVTGQRILQAAKLKGTDKAPKELQYGYVAGLTALDRGIIDALFLFGGLPVTSLAELASSTDLALLDVSSVLPQLREQYPNLYDRVVIPEGTYRAIPSVDTIGVGNLLMARADMPEELAGAIVKLLANHADQLIPESSSGIQYLTPETLISTGNQPLHPGARKAYQELHG</sequence>
<protein>
    <submittedName>
        <fullName evidence="2">C4-dicarboxylate ABC transporter substrate-binding protein</fullName>
    </submittedName>
</protein>
<name>A0A2N7S491_9MICC</name>
<comment type="caution">
    <text evidence="2">The sequence shown here is derived from an EMBL/GenBank/DDBJ whole genome shotgun (WGS) entry which is preliminary data.</text>
</comment>
<dbReference type="RefSeq" id="WP_102597656.1">
    <property type="nucleotide sequence ID" value="NZ_JABUYH010000001.1"/>
</dbReference>
<dbReference type="Gene3D" id="3.40.190.10">
    <property type="entry name" value="Periplasmic binding protein-like II"/>
    <property type="match status" value="2"/>
</dbReference>
<dbReference type="InterPro" id="IPR011852">
    <property type="entry name" value="TRAP_TAXI"/>
</dbReference>
<keyword evidence="1" id="KW-0732">Signal</keyword>
<dbReference type="PROSITE" id="PS51257">
    <property type="entry name" value="PROKAR_LIPOPROTEIN"/>
    <property type="match status" value="1"/>
</dbReference>
<organism evidence="2 3">
    <name type="scientific">Glutamicibacter arilaitensis</name>
    <dbReference type="NCBI Taxonomy" id="256701"/>
    <lineage>
        <taxon>Bacteria</taxon>
        <taxon>Bacillati</taxon>
        <taxon>Actinomycetota</taxon>
        <taxon>Actinomycetes</taxon>
        <taxon>Micrococcales</taxon>
        <taxon>Micrococcaceae</taxon>
        <taxon>Glutamicibacter</taxon>
    </lineage>
</organism>